<dbReference type="CDD" id="cd00090">
    <property type="entry name" value="HTH_ARSR"/>
    <property type="match status" value="1"/>
</dbReference>
<dbReference type="InterPro" id="IPR036390">
    <property type="entry name" value="WH_DNA-bd_sf"/>
</dbReference>
<dbReference type="AlphaFoldDB" id="A0AAU8IKX6"/>
<accession>A0AAU8IKX6</accession>
<name>A0AAU8IKX6_9ACTN</name>
<sequence length="181" mass="18824">MHLSGGPVEGPDEGPAGGAADVVGARRIEGAARGLLRGIAQLSQILFKAGEFGLTRSQVAVLDALEQGPSRVTALAARTGMAQPRVTVILQQLQEAGLVERRRCEDDRRAVETSLSPAGRGLLERGRQRMAAALLTALDGGAENVERSERAVAAARTAITPLVDALIAQNTPAKTVESEAS</sequence>
<proteinExistence type="predicted"/>
<dbReference type="SUPFAM" id="SSF46785">
    <property type="entry name" value="Winged helix' DNA-binding domain"/>
    <property type="match status" value="1"/>
</dbReference>
<evidence type="ECO:0000313" key="3">
    <source>
        <dbReference type="EMBL" id="XCJ68751.1"/>
    </source>
</evidence>
<gene>
    <name evidence="3" type="ORF">ABII15_01715</name>
</gene>
<evidence type="ECO:0000256" key="1">
    <source>
        <dbReference type="SAM" id="MobiDB-lite"/>
    </source>
</evidence>
<protein>
    <submittedName>
        <fullName evidence="3">MarR family winged helix-turn-helix transcriptional regulator</fullName>
    </submittedName>
</protein>
<dbReference type="PANTHER" id="PTHR33164:SF57">
    <property type="entry name" value="MARR-FAMILY TRANSCRIPTIONAL REGULATOR"/>
    <property type="match status" value="1"/>
</dbReference>
<dbReference type="Pfam" id="PF12802">
    <property type="entry name" value="MarR_2"/>
    <property type="match status" value="1"/>
</dbReference>
<dbReference type="PANTHER" id="PTHR33164">
    <property type="entry name" value="TRANSCRIPTIONAL REGULATOR, MARR FAMILY"/>
    <property type="match status" value="1"/>
</dbReference>
<dbReference type="KEGG" id="stac:ABII15_01715"/>
<feature type="domain" description="HTH marR-type" evidence="2">
    <location>
        <begin position="21"/>
        <end position="168"/>
    </location>
</feature>
<dbReference type="Gene3D" id="1.10.10.10">
    <property type="entry name" value="Winged helix-like DNA-binding domain superfamily/Winged helix DNA-binding domain"/>
    <property type="match status" value="1"/>
</dbReference>
<dbReference type="InterPro" id="IPR039422">
    <property type="entry name" value="MarR/SlyA-like"/>
</dbReference>
<dbReference type="PROSITE" id="PS50995">
    <property type="entry name" value="HTH_MARR_2"/>
    <property type="match status" value="1"/>
</dbReference>
<dbReference type="InterPro" id="IPR011991">
    <property type="entry name" value="ArsR-like_HTH"/>
</dbReference>
<dbReference type="SMART" id="SM00347">
    <property type="entry name" value="HTH_MARR"/>
    <property type="match status" value="1"/>
</dbReference>
<feature type="region of interest" description="Disordered" evidence="1">
    <location>
        <begin position="1"/>
        <end position="20"/>
    </location>
</feature>
<dbReference type="GO" id="GO:0006950">
    <property type="term" value="P:response to stress"/>
    <property type="evidence" value="ECO:0007669"/>
    <property type="project" value="TreeGrafter"/>
</dbReference>
<dbReference type="RefSeq" id="WP_353940435.1">
    <property type="nucleotide sequence ID" value="NZ_CP159534.1"/>
</dbReference>
<dbReference type="InterPro" id="IPR000835">
    <property type="entry name" value="HTH_MarR-typ"/>
</dbReference>
<reference evidence="3" key="1">
    <citation type="submission" date="2024-06" db="EMBL/GenBank/DDBJ databases">
        <title>Streptomyces sp. strain HUAS MG91 genome sequences.</title>
        <authorList>
            <person name="Mo P."/>
        </authorList>
    </citation>
    <scope>NUCLEOTIDE SEQUENCE</scope>
    <source>
        <strain evidence="3">HUAS MG91</strain>
    </source>
</reference>
<dbReference type="EMBL" id="CP159534">
    <property type="protein sequence ID" value="XCJ68751.1"/>
    <property type="molecule type" value="Genomic_DNA"/>
</dbReference>
<organism evidence="3">
    <name type="scientific">Streptomyces tabacisoli</name>
    <dbReference type="NCBI Taxonomy" id="3156398"/>
    <lineage>
        <taxon>Bacteria</taxon>
        <taxon>Bacillati</taxon>
        <taxon>Actinomycetota</taxon>
        <taxon>Actinomycetes</taxon>
        <taxon>Kitasatosporales</taxon>
        <taxon>Streptomycetaceae</taxon>
        <taxon>Streptomyces</taxon>
    </lineage>
</organism>
<dbReference type="InterPro" id="IPR036388">
    <property type="entry name" value="WH-like_DNA-bd_sf"/>
</dbReference>
<dbReference type="GO" id="GO:0003700">
    <property type="term" value="F:DNA-binding transcription factor activity"/>
    <property type="evidence" value="ECO:0007669"/>
    <property type="project" value="InterPro"/>
</dbReference>
<evidence type="ECO:0000259" key="2">
    <source>
        <dbReference type="PROSITE" id="PS50995"/>
    </source>
</evidence>